<proteinExistence type="predicted"/>
<name>A0AAW7QAV0_9BACT</name>
<reference evidence="1" key="1">
    <citation type="journal article" date="2023" name="Microorganisms">
        <title>Genomic Characterization of Arcobacter butzleri Strains Isolated from Various Sources in Lithuania.</title>
        <authorList>
            <person name="Uljanovas D."/>
            <person name="Golz G."/>
            <person name="Fleischmann S."/>
            <person name="Kudirkiene E."/>
            <person name="Kasetiene N."/>
            <person name="Grineviciene A."/>
            <person name="Tamuleviciene E."/>
            <person name="Aksomaitiene J."/>
            <person name="Alter T."/>
            <person name="Malakauskas M."/>
        </authorList>
    </citation>
    <scope>NUCLEOTIDE SEQUENCE</scope>
    <source>
        <strain evidence="1">S41</strain>
    </source>
</reference>
<comment type="caution">
    <text evidence="1">The sequence shown here is derived from an EMBL/GenBank/DDBJ whole genome shotgun (WGS) entry which is preliminary data.</text>
</comment>
<dbReference type="AlphaFoldDB" id="A0AAW7QAV0"/>
<evidence type="ECO:0000313" key="1">
    <source>
        <dbReference type="EMBL" id="MDN5123226.1"/>
    </source>
</evidence>
<dbReference type="Proteomes" id="UP001170364">
    <property type="component" value="Unassembled WGS sequence"/>
</dbReference>
<dbReference type="EMBL" id="JAQJJG010000004">
    <property type="protein sequence ID" value="MDN5123226.1"/>
    <property type="molecule type" value="Genomic_DNA"/>
</dbReference>
<evidence type="ECO:0000313" key="2">
    <source>
        <dbReference type="Proteomes" id="UP001170364"/>
    </source>
</evidence>
<gene>
    <name evidence="1" type="ORF">PJV93_04815</name>
</gene>
<organism evidence="1 2">
    <name type="scientific">Aliarcobacter butzleri</name>
    <dbReference type="NCBI Taxonomy" id="28197"/>
    <lineage>
        <taxon>Bacteria</taxon>
        <taxon>Pseudomonadati</taxon>
        <taxon>Campylobacterota</taxon>
        <taxon>Epsilonproteobacteria</taxon>
        <taxon>Campylobacterales</taxon>
        <taxon>Arcobacteraceae</taxon>
        <taxon>Aliarcobacter</taxon>
    </lineage>
</organism>
<protein>
    <submittedName>
        <fullName evidence="1">HEPN domain-containing protein</fullName>
    </submittedName>
</protein>
<sequence>MIYWEVELTIFGDITIDSSIKFETLKGYDNSFITKVSIVKFQNGIKIKIIAQADSQSDANDAGLYFVGQALDYLAFKINMPLYMSLNGMNIEKIEHNVKRIIRKNEFEESFSKSRFIGINVPHLSRALSWYRKALNNEDPIDSFLSYWNSIECVASVFADNNERTKKGIVNKICNCFDKLWISVDKWKIIQNNAIIINDLCEKRNHIAHGVIPINIETVKELILYKKMVQELSFNFINDFMIKYEY</sequence>
<dbReference type="RefSeq" id="WP_301370178.1">
    <property type="nucleotide sequence ID" value="NZ_JAQJJF010000002.1"/>
</dbReference>
<accession>A0AAW7QAV0</accession>
<reference evidence="1" key="2">
    <citation type="submission" date="2023-01" db="EMBL/GenBank/DDBJ databases">
        <authorList>
            <person name="Uljanovas D."/>
        </authorList>
    </citation>
    <scope>NUCLEOTIDE SEQUENCE</scope>
    <source>
        <strain evidence="1">S41</strain>
    </source>
</reference>